<dbReference type="Pfam" id="PF00956">
    <property type="entry name" value="NAP"/>
    <property type="match status" value="1"/>
</dbReference>
<feature type="region of interest" description="Disordered" evidence="4">
    <location>
        <begin position="208"/>
        <end position="245"/>
    </location>
</feature>
<feature type="region of interest" description="Disordered" evidence="4">
    <location>
        <begin position="282"/>
        <end position="312"/>
    </location>
</feature>
<feature type="compositionally biased region" description="Basic and acidic residues" evidence="4">
    <location>
        <begin position="208"/>
        <end position="230"/>
    </location>
</feature>
<reference evidence="5 6" key="1">
    <citation type="submission" date="2016-01" db="EMBL/GenBank/DDBJ databases">
        <title>Biosynthesis of antibiotic leucinostatins and their inhibition on Phytophthora in bio-control Purpureocillium lilacinum.</title>
        <authorList>
            <person name="Wang G."/>
            <person name="Liu Z."/>
            <person name="Lin R."/>
            <person name="Li E."/>
            <person name="Mao Z."/>
            <person name="Ling J."/>
            <person name="Yin W."/>
            <person name="Xie B."/>
        </authorList>
    </citation>
    <scope>NUCLEOTIDE SEQUENCE [LARGE SCALE GENOMIC DNA]</scope>
    <source>
        <strain evidence="5">PLBJ-1</strain>
    </source>
</reference>
<organism evidence="5 6">
    <name type="scientific">Purpureocillium lilacinum</name>
    <name type="common">Paecilomyces lilacinus</name>
    <dbReference type="NCBI Taxonomy" id="33203"/>
    <lineage>
        <taxon>Eukaryota</taxon>
        <taxon>Fungi</taxon>
        <taxon>Dikarya</taxon>
        <taxon>Ascomycota</taxon>
        <taxon>Pezizomycotina</taxon>
        <taxon>Sordariomycetes</taxon>
        <taxon>Hypocreomycetidae</taxon>
        <taxon>Hypocreales</taxon>
        <taxon>Ophiocordycipitaceae</taxon>
        <taxon>Purpureocillium</taxon>
    </lineage>
</organism>
<dbReference type="PANTHER" id="PTHR11875">
    <property type="entry name" value="TESTIS-SPECIFIC Y-ENCODED PROTEIN"/>
    <property type="match status" value="1"/>
</dbReference>
<dbReference type="AlphaFoldDB" id="A0A179GIC7"/>
<dbReference type="GO" id="GO:0006334">
    <property type="term" value="P:nucleosome assembly"/>
    <property type="evidence" value="ECO:0007669"/>
    <property type="project" value="InterPro"/>
</dbReference>
<dbReference type="GO" id="GO:0005634">
    <property type="term" value="C:nucleus"/>
    <property type="evidence" value="ECO:0007669"/>
    <property type="project" value="InterPro"/>
</dbReference>
<dbReference type="Proteomes" id="UP000078240">
    <property type="component" value="Unassembled WGS sequence"/>
</dbReference>
<dbReference type="InterPro" id="IPR037231">
    <property type="entry name" value="NAP-like_sf"/>
</dbReference>
<dbReference type="Gene3D" id="3.30.1120.90">
    <property type="entry name" value="Nucleosome assembly protein"/>
    <property type="match status" value="1"/>
</dbReference>
<evidence type="ECO:0000313" key="5">
    <source>
        <dbReference type="EMBL" id="OAQ77582.1"/>
    </source>
</evidence>
<dbReference type="SUPFAM" id="SSF143113">
    <property type="entry name" value="NAP-like"/>
    <property type="match status" value="1"/>
</dbReference>
<evidence type="ECO:0000313" key="6">
    <source>
        <dbReference type="Proteomes" id="UP000078240"/>
    </source>
</evidence>
<evidence type="ECO:0000256" key="1">
    <source>
        <dbReference type="ARBA" id="ARBA00009947"/>
    </source>
</evidence>
<comment type="caution">
    <text evidence="5">The sequence shown here is derived from an EMBL/GenBank/DDBJ whole genome shotgun (WGS) entry which is preliminary data.</text>
</comment>
<comment type="similarity">
    <text evidence="1 2">Belongs to the nucleosome assembly protein (NAP) family.</text>
</comment>
<accession>A0A179GIC7</accession>
<proteinExistence type="inferred from homology"/>
<keyword evidence="3" id="KW-0175">Coiled coil</keyword>
<sequence length="312" mass="35803">MSAKDLDISVSYEQLEDLEEDFEDVELELLRQQAKLSKDLYAKREKIVAQIPNFWPLVFEQSPPEIDEYIQPTDSALLMGALKSLSVERFELPEGDPRSLAITFEFSENDHFENTKLEKKFWWRESKDGWAGLVSEPVDIKWKSADKDLTGGALALVKQSYEDDKAGKAQEETESKKKLRELLENTGIGGASFFSFFGFRGRYVTAEESREATKASQEKRKARKEGKEVEVKEDEDEDEEDDDDEYELEIFPTADDLAVCIAEDLWPGAIKYFIQAQEQDALSDMDFESDDDEEMEEADNGDEKPPQKKRKA</sequence>
<feature type="compositionally biased region" description="Acidic residues" evidence="4">
    <location>
        <begin position="231"/>
        <end position="245"/>
    </location>
</feature>
<evidence type="ECO:0000256" key="3">
    <source>
        <dbReference type="SAM" id="Coils"/>
    </source>
</evidence>
<feature type="compositionally biased region" description="Acidic residues" evidence="4">
    <location>
        <begin position="282"/>
        <end position="300"/>
    </location>
</feature>
<name>A0A179GIC7_PURLI</name>
<feature type="coiled-coil region" evidence="3">
    <location>
        <begin position="8"/>
        <end position="35"/>
    </location>
</feature>
<protein>
    <submittedName>
        <fullName evidence="5">NAP family protein</fullName>
    </submittedName>
</protein>
<dbReference type="EMBL" id="LSBH01000006">
    <property type="protein sequence ID" value="OAQ77582.1"/>
    <property type="molecule type" value="Genomic_DNA"/>
</dbReference>
<evidence type="ECO:0000256" key="4">
    <source>
        <dbReference type="SAM" id="MobiDB-lite"/>
    </source>
</evidence>
<dbReference type="InterPro" id="IPR002164">
    <property type="entry name" value="NAP_family"/>
</dbReference>
<evidence type="ECO:0000256" key="2">
    <source>
        <dbReference type="RuleBase" id="RU003876"/>
    </source>
</evidence>
<gene>
    <name evidence="5" type="ORF">VFPBJ_08054</name>
</gene>